<feature type="domain" description="ABC transporter" evidence="4">
    <location>
        <begin position="3"/>
        <end position="213"/>
    </location>
</feature>
<dbReference type="PANTHER" id="PTHR24220:SF689">
    <property type="entry name" value="LIPOPROTEIN-RELEASING SYSTEM ATP-BINDING PROTEIN LOLD"/>
    <property type="match status" value="1"/>
</dbReference>
<dbReference type="PROSITE" id="PS00211">
    <property type="entry name" value="ABC_TRANSPORTER_1"/>
    <property type="match status" value="1"/>
</dbReference>
<accession>A0ABP8HB11</accession>
<evidence type="ECO:0000259" key="4">
    <source>
        <dbReference type="PROSITE" id="PS50893"/>
    </source>
</evidence>
<comment type="caution">
    <text evidence="5">The sequence shown here is derived from an EMBL/GenBank/DDBJ whole genome shotgun (WGS) entry which is preliminary data.</text>
</comment>
<sequence length="213" mass="23851">MSLHLQQLLPTYFDASRSETSEVWGKDLRFDKGQRVKIVAPSGSGKTSLMHFLYGLRRSYTGSVHIGGTTLGNLDAEGLALVRQQQLSVVLQDLRLFPDRTVLENLEIKRQLAPYHEAEKITEMAARLGLSGKLGARCGTCSYGEQQRVAIIRALLQPFDYLLLDEPFSHLDNRNAEIAMGLMLEEAEARGAAILFADLERVEFFPYSTLLHL</sequence>
<dbReference type="SMART" id="SM00382">
    <property type="entry name" value="AAA"/>
    <property type="match status" value="1"/>
</dbReference>
<name>A0ABP8HB11_9BACT</name>
<dbReference type="PANTHER" id="PTHR24220">
    <property type="entry name" value="IMPORT ATP-BINDING PROTEIN"/>
    <property type="match status" value="1"/>
</dbReference>
<evidence type="ECO:0000256" key="2">
    <source>
        <dbReference type="ARBA" id="ARBA00022741"/>
    </source>
</evidence>
<gene>
    <name evidence="5" type="ORF">GCM10023184_31790</name>
</gene>
<keyword evidence="3 5" id="KW-0067">ATP-binding</keyword>
<evidence type="ECO:0000313" key="6">
    <source>
        <dbReference type="Proteomes" id="UP001501725"/>
    </source>
</evidence>
<dbReference type="GO" id="GO:0005524">
    <property type="term" value="F:ATP binding"/>
    <property type="evidence" value="ECO:0007669"/>
    <property type="project" value="UniProtKB-KW"/>
</dbReference>
<dbReference type="RefSeq" id="WP_345256745.1">
    <property type="nucleotide sequence ID" value="NZ_BAABGY010000009.1"/>
</dbReference>
<comment type="similarity">
    <text evidence="1">Belongs to the ABC transporter superfamily.</text>
</comment>
<dbReference type="InterPro" id="IPR003593">
    <property type="entry name" value="AAA+_ATPase"/>
</dbReference>
<protein>
    <submittedName>
        <fullName evidence="5">ATP-binding cassette domain-containing protein</fullName>
    </submittedName>
</protein>
<dbReference type="InterPro" id="IPR027417">
    <property type="entry name" value="P-loop_NTPase"/>
</dbReference>
<proteinExistence type="inferred from homology"/>
<reference evidence="6" key="1">
    <citation type="journal article" date="2019" name="Int. J. Syst. Evol. Microbiol.">
        <title>The Global Catalogue of Microorganisms (GCM) 10K type strain sequencing project: providing services to taxonomists for standard genome sequencing and annotation.</title>
        <authorList>
            <consortium name="The Broad Institute Genomics Platform"/>
            <consortium name="The Broad Institute Genome Sequencing Center for Infectious Disease"/>
            <person name="Wu L."/>
            <person name="Ma J."/>
        </authorList>
    </citation>
    <scope>NUCLEOTIDE SEQUENCE [LARGE SCALE GENOMIC DNA]</scope>
    <source>
        <strain evidence="6">JCM 17919</strain>
    </source>
</reference>
<dbReference type="SUPFAM" id="SSF52540">
    <property type="entry name" value="P-loop containing nucleoside triphosphate hydrolases"/>
    <property type="match status" value="1"/>
</dbReference>
<dbReference type="InterPro" id="IPR003439">
    <property type="entry name" value="ABC_transporter-like_ATP-bd"/>
</dbReference>
<organism evidence="5 6">
    <name type="scientific">Flaviaesturariibacter amylovorans</name>
    <dbReference type="NCBI Taxonomy" id="1084520"/>
    <lineage>
        <taxon>Bacteria</taxon>
        <taxon>Pseudomonadati</taxon>
        <taxon>Bacteroidota</taxon>
        <taxon>Chitinophagia</taxon>
        <taxon>Chitinophagales</taxon>
        <taxon>Chitinophagaceae</taxon>
        <taxon>Flaviaestuariibacter</taxon>
    </lineage>
</organism>
<keyword evidence="6" id="KW-1185">Reference proteome</keyword>
<keyword evidence="2" id="KW-0547">Nucleotide-binding</keyword>
<dbReference type="Pfam" id="PF00005">
    <property type="entry name" value="ABC_tran"/>
    <property type="match status" value="1"/>
</dbReference>
<evidence type="ECO:0000313" key="5">
    <source>
        <dbReference type="EMBL" id="GAA4336466.1"/>
    </source>
</evidence>
<dbReference type="InterPro" id="IPR015854">
    <property type="entry name" value="ABC_transpr_LolD-like"/>
</dbReference>
<dbReference type="Gene3D" id="3.40.50.300">
    <property type="entry name" value="P-loop containing nucleotide triphosphate hydrolases"/>
    <property type="match status" value="1"/>
</dbReference>
<evidence type="ECO:0000256" key="1">
    <source>
        <dbReference type="ARBA" id="ARBA00005417"/>
    </source>
</evidence>
<dbReference type="EMBL" id="BAABGY010000009">
    <property type="protein sequence ID" value="GAA4336466.1"/>
    <property type="molecule type" value="Genomic_DNA"/>
</dbReference>
<dbReference type="PROSITE" id="PS50893">
    <property type="entry name" value="ABC_TRANSPORTER_2"/>
    <property type="match status" value="1"/>
</dbReference>
<dbReference type="InterPro" id="IPR017871">
    <property type="entry name" value="ABC_transporter-like_CS"/>
</dbReference>
<evidence type="ECO:0000256" key="3">
    <source>
        <dbReference type="ARBA" id="ARBA00022840"/>
    </source>
</evidence>
<dbReference type="Proteomes" id="UP001501725">
    <property type="component" value="Unassembled WGS sequence"/>
</dbReference>